<evidence type="ECO:0000256" key="2">
    <source>
        <dbReference type="ARBA" id="ARBA00007749"/>
    </source>
</evidence>
<dbReference type="AlphaFoldDB" id="A0A8B6X3L3"/>
<evidence type="ECO:0000256" key="4">
    <source>
        <dbReference type="ARBA" id="ARBA00022801"/>
    </source>
</evidence>
<dbReference type="GO" id="GO:0016787">
    <property type="term" value="F:hydrolase activity"/>
    <property type="evidence" value="ECO:0007669"/>
    <property type="project" value="UniProtKB-KW"/>
</dbReference>
<evidence type="ECO:0000313" key="7">
    <source>
        <dbReference type="Proteomes" id="UP000675920"/>
    </source>
</evidence>
<dbReference type="InterPro" id="IPR001279">
    <property type="entry name" value="Metallo-B-lactamas"/>
</dbReference>
<dbReference type="SUPFAM" id="SSF56281">
    <property type="entry name" value="Metallo-hydrolase/oxidoreductase"/>
    <property type="match status" value="1"/>
</dbReference>
<name>A0A8B6X3L3_9BURK</name>
<sequence>MTAVRKLWPLLVGTHRYDKSISLLRLPAGETVEAPILAYLIETTNGRILYDVGCDHAKVADPALRAKHYDPAHFPFGPPDITDEQRIEARLARLGLTPKDIDVAFLGHLHFDHAGGVGSFGCEVQVQRAELDAALSGADGGVFMDELAGHERWTVKDGDYSLVDGVDALVTPGHTAGHMSMRIVLPRGAPVLLCGDAADLTENLDAEIAPGLLWQGAPGADGRPTIGADVAEATALASIRRLKTLAAEEGAELWPNHDMGFYRRLECRCPFPDHHA</sequence>
<accession>A0A8B6X3L3</accession>
<comment type="similarity">
    <text evidence="2">Belongs to the metallo-beta-lactamase superfamily.</text>
</comment>
<organism evidence="7 8">
    <name type="scientific">Derxia gummosa DSM 723</name>
    <dbReference type="NCBI Taxonomy" id="1121388"/>
    <lineage>
        <taxon>Bacteria</taxon>
        <taxon>Pseudomonadati</taxon>
        <taxon>Pseudomonadota</taxon>
        <taxon>Betaproteobacteria</taxon>
        <taxon>Burkholderiales</taxon>
        <taxon>Alcaligenaceae</taxon>
        <taxon>Derxia</taxon>
    </lineage>
</organism>
<dbReference type="GO" id="GO:0046872">
    <property type="term" value="F:metal ion binding"/>
    <property type="evidence" value="ECO:0007669"/>
    <property type="project" value="UniProtKB-KW"/>
</dbReference>
<protein>
    <submittedName>
        <fullName evidence="8">N-acyl homoserine lactonase family protein</fullName>
    </submittedName>
</protein>
<evidence type="ECO:0000256" key="3">
    <source>
        <dbReference type="ARBA" id="ARBA00022723"/>
    </source>
</evidence>
<dbReference type="InterPro" id="IPR036866">
    <property type="entry name" value="RibonucZ/Hydroxyglut_hydro"/>
</dbReference>
<dbReference type="SMART" id="SM00849">
    <property type="entry name" value="Lactamase_B"/>
    <property type="match status" value="1"/>
</dbReference>
<dbReference type="Gene3D" id="3.60.15.10">
    <property type="entry name" value="Ribonuclease Z/Hydroxyacylglutathione hydrolase-like"/>
    <property type="match status" value="1"/>
</dbReference>
<dbReference type="RefSeq" id="WP_028311430.1">
    <property type="nucleotide sequence ID" value="NZ_AXWS01000008.1"/>
</dbReference>
<dbReference type="CDD" id="cd07729">
    <property type="entry name" value="AHL_lactonase_MBL-fold"/>
    <property type="match status" value="1"/>
</dbReference>
<comment type="cofactor">
    <cofactor evidence="1">
        <name>Zn(2+)</name>
        <dbReference type="ChEBI" id="CHEBI:29105"/>
    </cofactor>
</comment>
<dbReference type="PANTHER" id="PTHR42978">
    <property type="entry name" value="QUORUM-QUENCHING LACTONASE YTNP-RELATED-RELATED"/>
    <property type="match status" value="1"/>
</dbReference>
<evidence type="ECO:0000259" key="6">
    <source>
        <dbReference type="SMART" id="SM00849"/>
    </source>
</evidence>
<keyword evidence="5" id="KW-0862">Zinc</keyword>
<dbReference type="OrthoDB" id="5443440at2"/>
<proteinExistence type="inferred from homology"/>
<keyword evidence="7" id="KW-1185">Reference proteome</keyword>
<evidence type="ECO:0000256" key="1">
    <source>
        <dbReference type="ARBA" id="ARBA00001947"/>
    </source>
</evidence>
<keyword evidence="3" id="KW-0479">Metal-binding</keyword>
<dbReference type="PANTHER" id="PTHR42978:SF2">
    <property type="entry name" value="102 KBASES UNSTABLE REGION: FROM 1 TO 119443"/>
    <property type="match status" value="1"/>
</dbReference>
<feature type="domain" description="Metallo-beta-lactamase" evidence="6">
    <location>
        <begin position="35"/>
        <end position="257"/>
    </location>
</feature>
<keyword evidence="4" id="KW-0378">Hydrolase</keyword>
<dbReference type="InterPro" id="IPR051013">
    <property type="entry name" value="MBL_superfamily_lactonases"/>
</dbReference>
<reference evidence="8" key="1">
    <citation type="submission" date="2025-08" db="UniProtKB">
        <authorList>
            <consortium name="RefSeq"/>
        </authorList>
    </citation>
    <scope>IDENTIFICATION</scope>
</reference>
<evidence type="ECO:0000313" key="8">
    <source>
        <dbReference type="RefSeq" id="WP_028311430.1"/>
    </source>
</evidence>
<dbReference type="Proteomes" id="UP000675920">
    <property type="component" value="Unplaced"/>
</dbReference>
<dbReference type="Pfam" id="PF00753">
    <property type="entry name" value="Lactamase_B"/>
    <property type="match status" value="1"/>
</dbReference>
<evidence type="ECO:0000256" key="5">
    <source>
        <dbReference type="ARBA" id="ARBA00022833"/>
    </source>
</evidence>